<dbReference type="PATRIC" id="fig|400772.4.peg.1200"/>
<protein>
    <submittedName>
        <fullName evidence="1">Uncharacterized protein</fullName>
    </submittedName>
</protein>
<dbReference type="OrthoDB" id="9999238at2"/>
<sequence>MSNPHRIEVTDPESTFTSGVRIVCDAPVGAPCRLWCDETECEEGASENHESHTLSDQGYCARTEGWFDDFPADCYDGDVLAFDALHSGPVILTWNGDWMVWSYDTGSTSQES</sequence>
<dbReference type="RefSeq" id="WP_045247125.1">
    <property type="nucleotide sequence ID" value="NZ_JYIY01000069.1"/>
</dbReference>
<organism evidence="1 2">
    <name type="scientific">Microbacterium ginsengisoli</name>
    <dbReference type="NCBI Taxonomy" id="400772"/>
    <lineage>
        <taxon>Bacteria</taxon>
        <taxon>Bacillati</taxon>
        <taxon>Actinomycetota</taxon>
        <taxon>Actinomycetes</taxon>
        <taxon>Micrococcales</taxon>
        <taxon>Microbacteriaceae</taxon>
        <taxon>Microbacterium</taxon>
    </lineage>
</organism>
<accession>A0A0F0LXQ0</accession>
<keyword evidence="2" id="KW-1185">Reference proteome</keyword>
<dbReference type="STRING" id="400772.RR49_01177"/>
<evidence type="ECO:0000313" key="1">
    <source>
        <dbReference type="EMBL" id="KJL37065.1"/>
    </source>
</evidence>
<gene>
    <name evidence="1" type="ORF">RR49_01177</name>
</gene>
<comment type="caution">
    <text evidence="1">The sequence shown here is derived from an EMBL/GenBank/DDBJ whole genome shotgun (WGS) entry which is preliminary data.</text>
</comment>
<evidence type="ECO:0000313" key="2">
    <source>
        <dbReference type="Proteomes" id="UP000033451"/>
    </source>
</evidence>
<dbReference type="EMBL" id="JYIY01000069">
    <property type="protein sequence ID" value="KJL37065.1"/>
    <property type="molecule type" value="Genomic_DNA"/>
</dbReference>
<reference evidence="1 2" key="1">
    <citation type="submission" date="2015-02" db="EMBL/GenBank/DDBJ databases">
        <title>Draft genome sequences of ten Microbacterium spp. with emphasis on heavy metal contaminated environments.</title>
        <authorList>
            <person name="Corretto E."/>
        </authorList>
    </citation>
    <scope>NUCLEOTIDE SEQUENCE [LARGE SCALE GENOMIC DNA]</scope>
    <source>
        <strain evidence="1 2">DSM 18659</strain>
    </source>
</reference>
<proteinExistence type="predicted"/>
<dbReference type="AlphaFoldDB" id="A0A0F0LXQ0"/>
<dbReference type="Proteomes" id="UP000033451">
    <property type="component" value="Unassembled WGS sequence"/>
</dbReference>
<name>A0A0F0LXQ0_9MICO</name>